<dbReference type="OrthoDB" id="9796300at2"/>
<keyword evidence="13" id="KW-1185">Reference proteome</keyword>
<accession>A0A4Y8UJL4</accession>
<dbReference type="GO" id="GO:0000428">
    <property type="term" value="C:DNA-directed RNA polymerase complex"/>
    <property type="evidence" value="ECO:0007669"/>
    <property type="project" value="UniProtKB-KW"/>
</dbReference>
<gene>
    <name evidence="11 12" type="primary">rpoZ</name>
    <name evidence="12" type="ORF">E3W66_06430</name>
</gene>
<sequence>MARITVEDCLDHVENRFELVLVGAKRARQIAVEGREPMVPEENDKPTVIALREIEEGFVTPDILTEVEQDFEIVAAEDALALDDLTAALAAELAGGIVAEAE</sequence>
<dbReference type="InterPro" id="IPR003716">
    <property type="entry name" value="DNA-dir_RNA_pol_omega"/>
</dbReference>
<dbReference type="Gene3D" id="3.90.940.10">
    <property type="match status" value="1"/>
</dbReference>
<dbReference type="NCBIfam" id="TIGR00690">
    <property type="entry name" value="rpoZ"/>
    <property type="match status" value="1"/>
</dbReference>
<dbReference type="PANTHER" id="PTHR34476">
    <property type="entry name" value="DNA-DIRECTED RNA POLYMERASE SUBUNIT OMEGA"/>
    <property type="match status" value="1"/>
</dbReference>
<comment type="similarity">
    <text evidence="1 11">Belongs to the RNA polymerase subunit omega family.</text>
</comment>
<dbReference type="SMART" id="SM01409">
    <property type="entry name" value="RNA_pol_Rpb6"/>
    <property type="match status" value="1"/>
</dbReference>
<protein>
    <recommendedName>
        <fullName evidence="3 11">DNA-directed RNA polymerase subunit omega</fullName>
        <shortName evidence="11">RNAP omega subunit</shortName>
        <ecNumber evidence="2 11">2.7.7.6</ecNumber>
    </recommendedName>
    <alternativeName>
        <fullName evidence="9 11">RNA polymerase omega subunit</fullName>
    </alternativeName>
    <alternativeName>
        <fullName evidence="8 11">Transcriptase subunit omega</fullName>
    </alternativeName>
</protein>
<comment type="subunit">
    <text evidence="11">The RNAP catalytic core consists of 2 alpha, 1 beta, 1 beta' and 1 omega subunit. When a sigma factor is associated with the core the holoenzyme is formed, which can initiate transcription.</text>
</comment>
<dbReference type="Proteomes" id="UP000298133">
    <property type="component" value="Unassembled WGS sequence"/>
</dbReference>
<dbReference type="HAMAP" id="MF_00366">
    <property type="entry name" value="RNApol_bact_RpoZ"/>
    <property type="match status" value="1"/>
</dbReference>
<keyword evidence="4 11" id="KW-0240">DNA-directed RNA polymerase</keyword>
<dbReference type="AlphaFoldDB" id="A0A4Y8UJL4"/>
<evidence type="ECO:0000256" key="4">
    <source>
        <dbReference type="ARBA" id="ARBA00022478"/>
    </source>
</evidence>
<dbReference type="Pfam" id="PF01192">
    <property type="entry name" value="RNA_pol_Rpb6"/>
    <property type="match status" value="1"/>
</dbReference>
<evidence type="ECO:0000256" key="3">
    <source>
        <dbReference type="ARBA" id="ARBA00013725"/>
    </source>
</evidence>
<evidence type="ECO:0000256" key="8">
    <source>
        <dbReference type="ARBA" id="ARBA00029924"/>
    </source>
</evidence>
<reference evidence="12 13" key="1">
    <citation type="submission" date="2019-03" db="EMBL/GenBank/DDBJ databases">
        <title>Draft genome of Gammaproteobacteria bacterium LSUCC0057, a member of the SAR92 clade.</title>
        <authorList>
            <person name="Lanclos V.C."/>
            <person name="Doiron C."/>
            <person name="Henson M.W."/>
            <person name="Thrash J.C."/>
        </authorList>
    </citation>
    <scope>NUCLEOTIDE SEQUENCE [LARGE SCALE GENOMIC DNA]</scope>
    <source>
        <strain evidence="12 13">LSUCC0057</strain>
    </source>
</reference>
<comment type="caution">
    <text evidence="12">The sequence shown here is derived from an EMBL/GenBank/DDBJ whole genome shotgun (WGS) entry which is preliminary data.</text>
</comment>
<dbReference type="InterPro" id="IPR006110">
    <property type="entry name" value="Pol_omega/Rpo6/RPB6"/>
</dbReference>
<evidence type="ECO:0000256" key="7">
    <source>
        <dbReference type="ARBA" id="ARBA00023163"/>
    </source>
</evidence>
<organism evidence="12 13">
    <name type="scientific">Gammaproteobacteria bacterium LSUCC0057</name>
    <dbReference type="NCBI Taxonomy" id="2559237"/>
    <lineage>
        <taxon>Bacteria</taxon>
        <taxon>Pseudomonadati</taxon>
        <taxon>Pseudomonadota</taxon>
        <taxon>Gammaproteobacteria</taxon>
        <taxon>Cellvibrionales</taxon>
        <taxon>Porticoccaceae</taxon>
        <taxon>SAR92 clade</taxon>
    </lineage>
</organism>
<evidence type="ECO:0000256" key="6">
    <source>
        <dbReference type="ARBA" id="ARBA00022695"/>
    </source>
</evidence>
<dbReference type="EC" id="2.7.7.6" evidence="2 11"/>
<comment type="function">
    <text evidence="11">Promotes RNA polymerase assembly. Latches the N- and C-terminal regions of the beta' subunit thereby facilitating its interaction with the beta and alpha subunits.</text>
</comment>
<evidence type="ECO:0000256" key="11">
    <source>
        <dbReference type="HAMAP-Rule" id="MF_00366"/>
    </source>
</evidence>
<evidence type="ECO:0000256" key="9">
    <source>
        <dbReference type="ARBA" id="ARBA00030998"/>
    </source>
</evidence>
<evidence type="ECO:0000256" key="1">
    <source>
        <dbReference type="ARBA" id="ARBA00006711"/>
    </source>
</evidence>
<keyword evidence="6 11" id="KW-0548">Nucleotidyltransferase</keyword>
<evidence type="ECO:0000313" key="12">
    <source>
        <dbReference type="EMBL" id="TFH67879.1"/>
    </source>
</evidence>
<dbReference type="EMBL" id="SPIA01000002">
    <property type="protein sequence ID" value="TFH67879.1"/>
    <property type="molecule type" value="Genomic_DNA"/>
</dbReference>
<evidence type="ECO:0000313" key="13">
    <source>
        <dbReference type="Proteomes" id="UP000298133"/>
    </source>
</evidence>
<keyword evidence="5 11" id="KW-0808">Transferase</keyword>
<dbReference type="PANTHER" id="PTHR34476:SF1">
    <property type="entry name" value="DNA-DIRECTED RNA POLYMERASE SUBUNIT OMEGA"/>
    <property type="match status" value="1"/>
</dbReference>
<dbReference type="GO" id="GO:0003899">
    <property type="term" value="F:DNA-directed RNA polymerase activity"/>
    <property type="evidence" value="ECO:0007669"/>
    <property type="project" value="UniProtKB-UniRule"/>
</dbReference>
<evidence type="ECO:0000256" key="2">
    <source>
        <dbReference type="ARBA" id="ARBA00012418"/>
    </source>
</evidence>
<proteinExistence type="inferred from homology"/>
<dbReference type="InterPro" id="IPR036161">
    <property type="entry name" value="RPB6/omega-like_sf"/>
</dbReference>
<evidence type="ECO:0000256" key="5">
    <source>
        <dbReference type="ARBA" id="ARBA00022679"/>
    </source>
</evidence>
<dbReference type="SUPFAM" id="SSF63562">
    <property type="entry name" value="RPB6/omega subunit-like"/>
    <property type="match status" value="1"/>
</dbReference>
<dbReference type="GO" id="GO:0003677">
    <property type="term" value="F:DNA binding"/>
    <property type="evidence" value="ECO:0007669"/>
    <property type="project" value="UniProtKB-UniRule"/>
</dbReference>
<comment type="catalytic activity">
    <reaction evidence="10 11">
        <text>RNA(n) + a ribonucleoside 5'-triphosphate = RNA(n+1) + diphosphate</text>
        <dbReference type="Rhea" id="RHEA:21248"/>
        <dbReference type="Rhea" id="RHEA-COMP:14527"/>
        <dbReference type="Rhea" id="RHEA-COMP:17342"/>
        <dbReference type="ChEBI" id="CHEBI:33019"/>
        <dbReference type="ChEBI" id="CHEBI:61557"/>
        <dbReference type="ChEBI" id="CHEBI:140395"/>
        <dbReference type="EC" id="2.7.7.6"/>
    </reaction>
</comment>
<evidence type="ECO:0000256" key="10">
    <source>
        <dbReference type="ARBA" id="ARBA00048552"/>
    </source>
</evidence>
<keyword evidence="7 11" id="KW-0804">Transcription</keyword>
<name>A0A4Y8UJL4_9GAMM</name>
<dbReference type="GO" id="GO:0006351">
    <property type="term" value="P:DNA-templated transcription"/>
    <property type="evidence" value="ECO:0007669"/>
    <property type="project" value="UniProtKB-UniRule"/>
</dbReference>